<accession>A0A1K0INV4</accession>
<dbReference type="RefSeq" id="WP_340529309.1">
    <property type="nucleotide sequence ID" value="NZ_FMSH01000466.1"/>
</dbReference>
<dbReference type="NCBIfam" id="TIGR01841">
    <property type="entry name" value="phasin"/>
    <property type="match status" value="1"/>
</dbReference>
<dbReference type="InterPro" id="IPR010127">
    <property type="entry name" value="Phasin_subfam-1"/>
</dbReference>
<sequence length="192" mass="20370">MIFTQEQILSLQQCSLESLYSLTSKAIEGFEKLVELNMQVARTALTENLDGARRALSAKDPREFLEVHASLVQPAGEKAMAYARHLYEITSETQKELAKVAKAMLTEGSQNLREAVDNLARNAPAGTESAVAIVKSAITAADNAYESVEKAAAQAVEIAESNIQAAATVATNAAQQVGVTARATSKKTSASA</sequence>
<reference evidence="2" key="1">
    <citation type="submission" date="2016-09" db="EMBL/GenBank/DDBJ databases">
        <authorList>
            <person name="Capua I."/>
            <person name="De Benedictis P."/>
            <person name="Joannis T."/>
            <person name="Lombin L.H."/>
            <person name="Cattoli G."/>
        </authorList>
    </citation>
    <scope>NUCLEOTIDE SEQUENCE</scope>
    <source>
        <strain evidence="2">B9</strain>
    </source>
</reference>
<gene>
    <name evidence="2" type="ORF">CNECB9_5180007</name>
</gene>
<proteinExistence type="predicted"/>
<evidence type="ECO:0000259" key="1">
    <source>
        <dbReference type="Pfam" id="PF09361"/>
    </source>
</evidence>
<dbReference type="Pfam" id="PF09361">
    <property type="entry name" value="Phasin_2"/>
    <property type="match status" value="1"/>
</dbReference>
<dbReference type="InterPro" id="IPR018968">
    <property type="entry name" value="Phasin"/>
</dbReference>
<feature type="domain" description="Phasin" evidence="1">
    <location>
        <begin position="6"/>
        <end position="103"/>
    </location>
</feature>
<dbReference type="EMBL" id="FMSH01000466">
    <property type="protein sequence ID" value="SCU93174.1"/>
    <property type="molecule type" value="Genomic_DNA"/>
</dbReference>
<name>A0A1K0INV4_CUPNE</name>
<evidence type="ECO:0000313" key="2">
    <source>
        <dbReference type="EMBL" id="SCU93174.1"/>
    </source>
</evidence>
<dbReference type="AlphaFoldDB" id="A0A1K0INV4"/>
<organism evidence="2">
    <name type="scientific">Cupriavidus necator</name>
    <name type="common">Alcaligenes eutrophus</name>
    <name type="synonym">Ralstonia eutropha</name>
    <dbReference type="NCBI Taxonomy" id="106590"/>
    <lineage>
        <taxon>Bacteria</taxon>
        <taxon>Pseudomonadati</taxon>
        <taxon>Pseudomonadota</taxon>
        <taxon>Betaproteobacteria</taxon>
        <taxon>Burkholderiales</taxon>
        <taxon>Burkholderiaceae</taxon>
        <taxon>Cupriavidus</taxon>
    </lineage>
</organism>
<protein>
    <submittedName>
        <fullName evidence="2">Granule protein PhaP</fullName>
    </submittedName>
</protein>